<evidence type="ECO:0000313" key="3">
    <source>
        <dbReference type="Proteomes" id="UP000762676"/>
    </source>
</evidence>
<keyword evidence="3" id="KW-1185">Reference proteome</keyword>
<dbReference type="AlphaFoldDB" id="A0AAV4I6U8"/>
<organism evidence="2 3">
    <name type="scientific">Elysia marginata</name>
    <dbReference type="NCBI Taxonomy" id="1093978"/>
    <lineage>
        <taxon>Eukaryota</taxon>
        <taxon>Metazoa</taxon>
        <taxon>Spiralia</taxon>
        <taxon>Lophotrochozoa</taxon>
        <taxon>Mollusca</taxon>
        <taxon>Gastropoda</taxon>
        <taxon>Heterobranchia</taxon>
        <taxon>Euthyneura</taxon>
        <taxon>Panpulmonata</taxon>
        <taxon>Sacoglossa</taxon>
        <taxon>Placobranchoidea</taxon>
        <taxon>Plakobranchidae</taxon>
        <taxon>Elysia</taxon>
    </lineage>
</organism>
<feature type="coiled-coil region" evidence="1">
    <location>
        <begin position="27"/>
        <end position="54"/>
    </location>
</feature>
<proteinExistence type="predicted"/>
<dbReference type="EMBL" id="BMAT01009426">
    <property type="protein sequence ID" value="GFS06123.1"/>
    <property type="molecule type" value="Genomic_DNA"/>
</dbReference>
<evidence type="ECO:0000256" key="1">
    <source>
        <dbReference type="SAM" id="Coils"/>
    </source>
</evidence>
<gene>
    <name evidence="2" type="ORF">ElyMa_004699000</name>
</gene>
<sequence length="288" mass="32346">MNAYTALQELRKTRDIRHQHATLCDAVKEQLETIVALQEERDVLQEKLDSLTSGQTMEELDRYDDPELTERTRVLRELREKLAAYRLIGPCGLSVSDVEPSSLTVTFTPMWRSLAEDFYVSLVAKEDGIQVSATNIPYFFNLPSLVASMKADVAEVLNVISLKLVAYIQRKAEVQLAMRTHGDVITSSSFTEPITSVDLQLQSLDTATEIMKQIDVYVTYSNVDDVHPERVKLSPKNIPIPVEVEEELCHLMLTNPLSSALTRVVQYLTSTGALVEPQLSDEEESAND</sequence>
<evidence type="ECO:0008006" key="4">
    <source>
        <dbReference type="Google" id="ProtNLM"/>
    </source>
</evidence>
<name>A0AAV4I6U8_9GAST</name>
<keyword evidence="1" id="KW-0175">Coiled coil</keyword>
<accession>A0AAV4I6U8</accession>
<comment type="caution">
    <text evidence="2">The sequence shown here is derived from an EMBL/GenBank/DDBJ whole genome shotgun (WGS) entry which is preliminary data.</text>
</comment>
<evidence type="ECO:0000313" key="2">
    <source>
        <dbReference type="EMBL" id="GFS06123.1"/>
    </source>
</evidence>
<dbReference type="Proteomes" id="UP000762676">
    <property type="component" value="Unassembled WGS sequence"/>
</dbReference>
<reference evidence="2 3" key="1">
    <citation type="journal article" date="2021" name="Elife">
        <title>Chloroplast acquisition without the gene transfer in kleptoplastic sea slugs, Plakobranchus ocellatus.</title>
        <authorList>
            <person name="Maeda T."/>
            <person name="Takahashi S."/>
            <person name="Yoshida T."/>
            <person name="Shimamura S."/>
            <person name="Takaki Y."/>
            <person name="Nagai Y."/>
            <person name="Toyoda A."/>
            <person name="Suzuki Y."/>
            <person name="Arimoto A."/>
            <person name="Ishii H."/>
            <person name="Satoh N."/>
            <person name="Nishiyama T."/>
            <person name="Hasebe M."/>
            <person name="Maruyama T."/>
            <person name="Minagawa J."/>
            <person name="Obokata J."/>
            <person name="Shigenobu S."/>
        </authorList>
    </citation>
    <scope>NUCLEOTIDE SEQUENCE [LARGE SCALE GENOMIC DNA]</scope>
</reference>
<protein>
    <recommendedName>
        <fullName evidence="4">Centromere protein O</fullName>
    </recommendedName>
</protein>